<evidence type="ECO:0000313" key="2">
    <source>
        <dbReference type="Proteomes" id="UP001196097"/>
    </source>
</evidence>
<accession>A0ACD5IKL2</accession>
<evidence type="ECO:0000313" key="1">
    <source>
        <dbReference type="EMBL" id="XRP74100.1"/>
    </source>
</evidence>
<sequence>MSVTAPVSTLADADYRRIQTFLQKEAGITLGPAKKPLVMGRLGKRLLARECGSYAAYLRLLDSDATERQQAVDLLTTNETYFFREAKHFAFLSEQIIPQWAHQSELRIWSAACSSGEEPYSIAMVLAERRKRGWEILASDLSTRVLAAAAQGAYPMDRAEKIPKAYLKRYCLRGVGRQEGSFTIVPELRKSVKFSQINLNHPLPAVGNFDVIFLRNMLIYFDLSAKKAICLRLLAQLRPGGYFLVGHSESLNGIVDGLRLVQPAVYRKD</sequence>
<organism evidence="1 2">
    <name type="scientific">Acidithiobacillus ferruginosus</name>
    <dbReference type="NCBI Taxonomy" id="3063951"/>
    <lineage>
        <taxon>Bacteria</taxon>
        <taxon>Pseudomonadati</taxon>
        <taxon>Pseudomonadota</taxon>
        <taxon>Acidithiobacillia</taxon>
        <taxon>Acidithiobacillales</taxon>
        <taxon>Acidithiobacillaceae</taxon>
        <taxon>Acidithiobacillus</taxon>
    </lineage>
</organism>
<name>A0ACD5IKL2_9PROT</name>
<proteinExistence type="predicted"/>
<gene>
    <name evidence="1" type="ORF">HF292_005470</name>
</gene>
<dbReference type="Proteomes" id="UP001196097">
    <property type="component" value="Chromosome"/>
</dbReference>
<keyword evidence="2" id="KW-1185">Reference proteome</keyword>
<protein>
    <submittedName>
        <fullName evidence="1">Protein-glutamate O-methyltransferase CheR</fullName>
    </submittedName>
</protein>
<dbReference type="EMBL" id="CP130946">
    <property type="protein sequence ID" value="XRP74100.1"/>
    <property type="molecule type" value="Genomic_DNA"/>
</dbReference>
<reference evidence="1 2" key="1">
    <citation type="journal article" date="2021" name="ISME J.">
        <title>Genomic evolution of the class Acidithiobacillia: deep-branching Proteobacteria living in extreme acidic conditions.</title>
        <authorList>
            <person name="Moya-Beltran A."/>
            <person name="Beard S."/>
            <person name="Rojas-Villalobos C."/>
            <person name="Issotta F."/>
            <person name="Gallardo Y."/>
            <person name="Ulloa R."/>
            <person name="Giaveno A."/>
            <person name="Degli Esposti M."/>
            <person name="Johnson D.B."/>
            <person name="Quatrini R."/>
        </authorList>
    </citation>
    <scope>NUCLEOTIDE SEQUENCE [LARGE SCALE GENOMIC DNA]</scope>
    <source>
        <strain evidence="1 2">CF3</strain>
    </source>
</reference>